<dbReference type="Gene3D" id="2.70.98.60">
    <property type="entry name" value="alpha-galactosidase from lactobacil brevis"/>
    <property type="match status" value="1"/>
</dbReference>
<dbReference type="InterPro" id="IPR050985">
    <property type="entry name" value="Alpha-glycosidase_related"/>
</dbReference>
<name>A0ABS3IUH3_9BIFI</name>
<dbReference type="InterPro" id="IPR013785">
    <property type="entry name" value="Aldolase_TIM"/>
</dbReference>
<dbReference type="EMBL" id="JAFMNU010000015">
    <property type="protein sequence ID" value="MBO0624019.1"/>
    <property type="molecule type" value="Genomic_DNA"/>
</dbReference>
<dbReference type="Proteomes" id="UP000664299">
    <property type="component" value="Unassembled WGS sequence"/>
</dbReference>
<keyword evidence="4" id="KW-1185">Reference proteome</keyword>
<evidence type="ECO:0000256" key="1">
    <source>
        <dbReference type="ARBA" id="ARBA00022801"/>
    </source>
</evidence>
<evidence type="ECO:0000256" key="2">
    <source>
        <dbReference type="ARBA" id="ARBA00023295"/>
    </source>
</evidence>
<dbReference type="PRINTS" id="PR00743">
    <property type="entry name" value="GLHYDRLASE36"/>
</dbReference>
<dbReference type="PANTHER" id="PTHR43053:SF3">
    <property type="entry name" value="ALPHA-GALACTOSIDASE C-RELATED"/>
    <property type="match status" value="1"/>
</dbReference>
<protein>
    <submittedName>
        <fullName evidence="3">Alpha-galactosidase</fullName>
    </submittedName>
</protein>
<keyword evidence="1" id="KW-0378">Hydrolase</keyword>
<sequence length="712" mass="80004">MKQQIEWQAGRISLTFVYGDSFPISLAHVEVESGKEAERSLSVTLPHAIPLVEIMASGRGTGHWITNTRSVQTTLGQSLRYTSCKCLEESDGSHCYLDMNSPSFDIAVHLHLFVPQGQRTVRSIVDVTNIGDDSLILESVVPWSASFGTTDDSGITDLSSWAVYECTNECTGEGRWTRTPVRHYCPDLHASLAKRDPQGCHAVISEGTFSTGTSSPVGVLESKKLHMCWAFQIEHNGAWRWEIGQDREDGYFALSGPNWKNHTWSKCLRSGEQFTSVPVSVALGDSFDSAIEALTSYRRIIRKQMGRASQSLIIFNDYMNTINGDPTTEKLMPLIEEAGSLDIDVFCIDCGWYDDSGDWWPSVGEWVPSLKRFPDGLHQVVDAIRDRGMIPGLWLEPESVGIDSPIASELPDSCFFQHDGKRLIEQKRLMLDYRNPAVVKRMDDVIDRLIEDYDIGYFKFDFNIRPGSGTTYDSDSSGDGLLEHNRAYLRWIDGLYRRHPKLILESCSAGGMRTDFAQASHFQLLSTSDQQDYRLYPTISTAAPMTMLPEQAGNWAYPEQSMDDENFAFALMNTMLGHYFLSGYLNTFTASQKALIRQSIDVYKTTVRPHLINSSPCWPLGLPQWTDDIVTLGMMDGEVCLLAVWVRGTERSNFTLPIPNGAGRKGNVRIIFPISLDNRPWRYSWNVESGTLSISLPSRQYAARLFSIDLSQ</sequence>
<gene>
    <name evidence="3" type="ORF">J1F30_06540</name>
</gene>
<dbReference type="InterPro" id="IPR017853">
    <property type="entry name" value="GH"/>
</dbReference>
<dbReference type="PANTHER" id="PTHR43053">
    <property type="entry name" value="GLYCOSIDASE FAMILY 31"/>
    <property type="match status" value="1"/>
</dbReference>
<dbReference type="Pfam" id="PF02065">
    <property type="entry name" value="Melibiase"/>
    <property type="match status" value="1"/>
</dbReference>
<organism evidence="3 4">
    <name type="scientific">Bifidobacterium asteroides</name>
    <dbReference type="NCBI Taxonomy" id="1684"/>
    <lineage>
        <taxon>Bacteria</taxon>
        <taxon>Bacillati</taxon>
        <taxon>Actinomycetota</taxon>
        <taxon>Actinomycetes</taxon>
        <taxon>Bifidobacteriales</taxon>
        <taxon>Bifidobacteriaceae</taxon>
        <taxon>Bifidobacterium</taxon>
    </lineage>
</organism>
<keyword evidence="2" id="KW-0326">Glycosidase</keyword>
<comment type="caution">
    <text evidence="3">The sequence shown here is derived from an EMBL/GenBank/DDBJ whole genome shotgun (WGS) entry which is preliminary data.</text>
</comment>
<dbReference type="InterPro" id="IPR002252">
    <property type="entry name" value="Glyco_hydro_36"/>
</dbReference>
<evidence type="ECO:0000313" key="3">
    <source>
        <dbReference type="EMBL" id="MBO0624019.1"/>
    </source>
</evidence>
<dbReference type="SUPFAM" id="SSF51445">
    <property type="entry name" value="(Trans)glycosidases"/>
    <property type="match status" value="1"/>
</dbReference>
<proteinExistence type="predicted"/>
<dbReference type="RefSeq" id="WP_211120531.1">
    <property type="nucleotide sequence ID" value="NZ_JAFMNU020000006.1"/>
</dbReference>
<reference evidence="3" key="1">
    <citation type="submission" date="2021-03" db="EMBL/GenBank/DDBJ databases">
        <title>Genome sequence of Bifidobacterium asteroides strain wkB204 isolated from a honey bee gut.</title>
        <authorList>
            <person name="Motta E.V.S."/>
            <person name="Kwong W.K."/>
            <person name="Moran N.A."/>
        </authorList>
    </citation>
    <scope>NUCLEOTIDE SEQUENCE</scope>
    <source>
        <strain evidence="3">WkB204</strain>
    </source>
</reference>
<dbReference type="InterPro" id="IPR038417">
    <property type="entry name" value="Alpga-gal_N_sf"/>
</dbReference>
<accession>A0ABS3IUH3</accession>
<dbReference type="CDD" id="cd14791">
    <property type="entry name" value="GH36"/>
    <property type="match status" value="1"/>
</dbReference>
<dbReference type="Gene3D" id="3.20.20.70">
    <property type="entry name" value="Aldolase class I"/>
    <property type="match status" value="1"/>
</dbReference>
<evidence type="ECO:0000313" key="4">
    <source>
        <dbReference type="Proteomes" id="UP000664299"/>
    </source>
</evidence>